<evidence type="ECO:0000256" key="4">
    <source>
        <dbReference type="ARBA" id="ARBA00011967"/>
    </source>
</evidence>
<dbReference type="PANTHER" id="PTHR12989:SF10">
    <property type="entry name" value="DOL-P-GLC:GLC(2)MAN(9)GLCNAC(2)-PP-DOL ALPHA-1,2-GLUCOSYLTRANSFERASE-RELATED"/>
    <property type="match status" value="1"/>
</dbReference>
<evidence type="ECO:0000256" key="10">
    <source>
        <dbReference type="ARBA" id="ARBA00022989"/>
    </source>
</evidence>
<evidence type="ECO:0000256" key="8">
    <source>
        <dbReference type="ARBA" id="ARBA00022692"/>
    </source>
</evidence>
<evidence type="ECO:0000256" key="6">
    <source>
        <dbReference type="ARBA" id="ARBA00022676"/>
    </source>
</evidence>
<dbReference type="AlphaFoldDB" id="A0A1W0WMQ3"/>
<keyword evidence="7" id="KW-0808">Transferase</keyword>
<comment type="similarity">
    <text evidence="3 14">Belongs to the ALG10 glucosyltransferase family.</text>
</comment>
<sequence length="500" mass="57450">MSSPAVARKPRNVEESPSKTETPPMRGPMTTIGVLFALLTLHIFTLISSDLIPGPYMDEIFHIKQARTYCGGNFTEWDPKLTTLPGLYFVSLAEWKFLSLFVTLKDPCSVWNLRLTNFFFAVAGIFLFHRILLIIHPHYTNSSKFQLYTSAINLSTFPLLYFFTFLYYTDQASTFFTLAMLYFHISGSRGLAALIGAVAVFTRQTNIVWVGSLAALELFKSYRLIMQTVARTEDLKKITDDKDLQVLLSPFLSLLRNPTKSNLRRVAGFFLGVLVEGVPRILGYLTVMAGFLAFLIHNKGIVVGDRSAHQASLHIPQLFYFTAFTLFFASPYLITPTKVKAFFFDCLHRPVRVVIAVGAITAAIANFTYAHPYLLADNRHYTFYIWNRLFQRHHLVKYALTPVYLYGFWAMWDELRQRGVLRMLLFFAACCAVLVPQQLLEFRYFILPYLLFRIQLQKPSASQVVMEFLLYQAVNAVTLWLFLYKPFKTPGTGELQHFMW</sequence>
<evidence type="ECO:0000256" key="9">
    <source>
        <dbReference type="ARBA" id="ARBA00022824"/>
    </source>
</evidence>
<feature type="region of interest" description="Disordered" evidence="15">
    <location>
        <begin position="1"/>
        <end position="27"/>
    </location>
</feature>
<dbReference type="EMBL" id="MTYJ01000073">
    <property type="protein sequence ID" value="OQV16500.1"/>
    <property type="molecule type" value="Genomic_DNA"/>
</dbReference>
<reference evidence="17" key="1">
    <citation type="submission" date="2017-01" db="EMBL/GenBank/DDBJ databases">
        <title>Comparative genomics of anhydrobiosis in the tardigrade Hypsibius dujardini.</title>
        <authorList>
            <person name="Yoshida Y."/>
            <person name="Koutsovoulos G."/>
            <person name="Laetsch D."/>
            <person name="Stevens L."/>
            <person name="Kumar S."/>
            <person name="Horikawa D."/>
            <person name="Ishino K."/>
            <person name="Komine S."/>
            <person name="Tomita M."/>
            <person name="Blaxter M."/>
            <person name="Arakawa K."/>
        </authorList>
    </citation>
    <scope>NUCLEOTIDE SEQUENCE [LARGE SCALE GENOMIC DNA]</scope>
    <source>
        <strain evidence="17">Z151</strain>
    </source>
</reference>
<feature type="transmembrane region" description="Helical" evidence="14">
    <location>
        <begin position="116"/>
        <end position="135"/>
    </location>
</feature>
<dbReference type="PIRSF" id="PIRSF028810">
    <property type="entry name" value="Alpha1_2_glucosyltferase_Alg10"/>
    <property type="match status" value="1"/>
</dbReference>
<feature type="transmembrane region" description="Helical" evidence="14">
    <location>
        <begin position="464"/>
        <end position="483"/>
    </location>
</feature>
<organism evidence="16 17">
    <name type="scientific">Hypsibius exemplaris</name>
    <name type="common">Freshwater tardigrade</name>
    <dbReference type="NCBI Taxonomy" id="2072580"/>
    <lineage>
        <taxon>Eukaryota</taxon>
        <taxon>Metazoa</taxon>
        <taxon>Ecdysozoa</taxon>
        <taxon>Tardigrada</taxon>
        <taxon>Eutardigrada</taxon>
        <taxon>Parachela</taxon>
        <taxon>Hypsibioidea</taxon>
        <taxon>Hypsibiidae</taxon>
        <taxon>Hypsibius</taxon>
    </lineage>
</organism>
<comment type="function">
    <text evidence="12">Dol-P-Glc:Glc(2)Man(9)GlcNAc(2)-PP-Dol alpha-1,2-glucosyltransferase that operates in the biosynthetic pathway of dolichol-linked oligosaccharides, the glycan precursors employed in protein asparagine (N)-glycosylation. The assembly of dolichol-linked oligosaccharides begins on the cytosolic side of the endoplasmic reticulum membrane and finishes in its lumen. The sequential addition of sugars to dolichol pyrophosphate produces dolichol-linked oligosaccharides containing fourteen sugars, including two GlcNAcs, nine mannoses and three glucoses. Once assembled, the oligosaccharide is transferred from the lipid to nascent proteins by oligosaccharyltransferases. In the lumen of the endoplasmic reticulum, adds the third and last glucose residue from dolichyl phosphate glucose (Dol-P-Glc) onto the lipid-linked oligosaccharide intermediate Glc(2)Man(9)GlcNAc(2)-PP-Dol to produce Glc(3)Man(9)GlcNAc(2)-PP-Dol.</text>
</comment>
<evidence type="ECO:0000313" key="17">
    <source>
        <dbReference type="Proteomes" id="UP000192578"/>
    </source>
</evidence>
<comment type="pathway">
    <text evidence="2">Protein modification; protein glycosylation.</text>
</comment>
<evidence type="ECO:0000256" key="12">
    <source>
        <dbReference type="ARBA" id="ARBA00044727"/>
    </source>
</evidence>
<comment type="caution">
    <text evidence="14">Lacks conserved residue(s) required for the propagation of feature annotation.</text>
</comment>
<dbReference type="Proteomes" id="UP000192578">
    <property type="component" value="Unassembled WGS sequence"/>
</dbReference>
<dbReference type="Pfam" id="PF04922">
    <property type="entry name" value="DIE2_ALG10"/>
    <property type="match status" value="1"/>
</dbReference>
<feature type="transmembrane region" description="Helical" evidence="14">
    <location>
        <begin position="281"/>
        <end position="297"/>
    </location>
</feature>
<comment type="catalytic activity">
    <reaction evidence="13">
        <text>an alpha-D-Glc-(1-&gt;3)-alpha-D-Glc-(1-&gt;3)-alpha-D-Man-(1-&gt;2)-alpha-D-Man-(1-&gt;2)-alpha-D-Man-(1-&gt;3)-[alpha-D-Man-(1-&gt;2)-alpha-D-Man-(1-&gt;3)-[alpha-D-Man-(1-&gt;2)-alpha-D-Man-(1-&gt;6)]-alpha-D-Man-(1-&gt;6)]-beta-D-Man-(1-&gt;4)-beta-D-GlcNAc-(1-&gt;4)-alpha-D-GlcNAc-diphospho-di-trans,poly-cis-dolichol + a di-trans,poly-cis-dolichyl beta-D-glucosyl phosphate = a alpha-D-Glc-(1-&gt;2)-alpha-D-Glc-(1-&gt;3)-alpha-D-Glc-(1-&gt;3)-alpha-D-Man-(1-&gt;2)-alpha-D-Man-(1-&gt;2)-alpha-D-Man-(1-&gt;3)-[alpha-D-Man-(1-&gt;2)-alpha-D-Man-(1-&gt;3)-[alpha-D-Man-(1-&gt;2)-alpha-D-Man-(1-&gt;6)]-alpha-D-Man-(1-&gt;6)]-beta-D-Man-(1-&gt;4)-beta-D-GlcNAc-(1-&gt;4)-alpha-D-GlcNAc-diphospho-di-trans,poly-cis-dolichol + a di-trans,poly-cis-dolichyl phosphate + H(+)</text>
        <dbReference type="Rhea" id="RHEA:29543"/>
        <dbReference type="Rhea" id="RHEA-COMP:19498"/>
        <dbReference type="Rhea" id="RHEA-COMP:19502"/>
        <dbReference type="Rhea" id="RHEA-COMP:19512"/>
        <dbReference type="Rhea" id="RHEA-COMP:19522"/>
        <dbReference type="ChEBI" id="CHEBI:15378"/>
        <dbReference type="ChEBI" id="CHEBI:57525"/>
        <dbReference type="ChEBI" id="CHEBI:57683"/>
        <dbReference type="ChEBI" id="CHEBI:132522"/>
        <dbReference type="ChEBI" id="CHEBI:132523"/>
        <dbReference type="EC" id="2.4.1.256"/>
    </reaction>
    <physiologicalReaction direction="left-to-right" evidence="13">
        <dbReference type="Rhea" id="RHEA:29544"/>
    </physiologicalReaction>
</comment>
<protein>
    <recommendedName>
        <fullName evidence="5 14">Dol-P-Glc:Glc(2)Man(9)GlcNAc(2)-PP-Dol alpha-1,2-glucosyltransferase</fullName>
        <ecNumber evidence="4 14">2.4.1.256</ecNumber>
    </recommendedName>
</protein>
<feature type="transmembrane region" description="Helical" evidence="14">
    <location>
        <begin position="147"/>
        <end position="168"/>
    </location>
</feature>
<dbReference type="PANTHER" id="PTHR12989">
    <property type="entry name" value="ALPHA-1,2-GLUCOSYLTRANSFERASE ALG10"/>
    <property type="match status" value="1"/>
</dbReference>
<keyword evidence="11 14" id="KW-0472">Membrane</keyword>
<evidence type="ECO:0000256" key="11">
    <source>
        <dbReference type="ARBA" id="ARBA00023136"/>
    </source>
</evidence>
<dbReference type="EC" id="2.4.1.256" evidence="4 14"/>
<gene>
    <name evidence="16" type="ORF">BV898_09338</name>
</gene>
<keyword evidence="17" id="KW-1185">Reference proteome</keyword>
<evidence type="ECO:0000256" key="15">
    <source>
        <dbReference type="SAM" id="MobiDB-lite"/>
    </source>
</evidence>
<feature type="transmembrane region" description="Helical" evidence="14">
    <location>
        <begin position="29"/>
        <end position="47"/>
    </location>
</feature>
<dbReference type="GO" id="GO:0005789">
    <property type="term" value="C:endoplasmic reticulum membrane"/>
    <property type="evidence" value="ECO:0007669"/>
    <property type="project" value="UniProtKB-SubCell"/>
</dbReference>
<keyword evidence="8 14" id="KW-0812">Transmembrane</keyword>
<dbReference type="GO" id="GO:0006488">
    <property type="term" value="P:dolichol-linked oligosaccharide biosynthetic process"/>
    <property type="evidence" value="ECO:0007669"/>
    <property type="project" value="UniProtKB-UniRule"/>
</dbReference>
<name>A0A1W0WMQ3_HYPEX</name>
<dbReference type="OrthoDB" id="4769at2759"/>
<evidence type="ECO:0000313" key="16">
    <source>
        <dbReference type="EMBL" id="OQV16500.1"/>
    </source>
</evidence>
<evidence type="ECO:0000256" key="1">
    <source>
        <dbReference type="ARBA" id="ARBA00004477"/>
    </source>
</evidence>
<comment type="subcellular location">
    <subcellularLocation>
        <location evidence="1">Endoplasmic reticulum membrane</location>
        <topology evidence="1">Multi-pass membrane protein</topology>
    </subcellularLocation>
</comment>
<proteinExistence type="inferred from homology"/>
<keyword evidence="9" id="KW-0256">Endoplasmic reticulum</keyword>
<feature type="transmembrane region" description="Helical" evidence="14">
    <location>
        <begin position="180"/>
        <end position="201"/>
    </location>
</feature>
<feature type="transmembrane region" description="Helical" evidence="14">
    <location>
        <begin position="354"/>
        <end position="374"/>
    </location>
</feature>
<accession>A0A1W0WMQ3</accession>
<feature type="transmembrane region" description="Helical" evidence="14">
    <location>
        <begin position="318"/>
        <end position="334"/>
    </location>
</feature>
<evidence type="ECO:0000256" key="3">
    <source>
        <dbReference type="ARBA" id="ARBA00010600"/>
    </source>
</evidence>
<dbReference type="InterPro" id="IPR016900">
    <property type="entry name" value="Alg10"/>
</dbReference>
<feature type="transmembrane region" description="Helical" evidence="14">
    <location>
        <begin position="395"/>
        <end position="412"/>
    </location>
</feature>
<dbReference type="GO" id="GO:0106073">
    <property type="term" value="F:dolichyl pyrophosphate Glc2Man9GlcNAc2 alpha-1,2-glucosyltransferase activity"/>
    <property type="evidence" value="ECO:0007669"/>
    <property type="project" value="UniProtKB-UniRule"/>
</dbReference>
<evidence type="ECO:0000256" key="7">
    <source>
        <dbReference type="ARBA" id="ARBA00022679"/>
    </source>
</evidence>
<evidence type="ECO:0000256" key="2">
    <source>
        <dbReference type="ARBA" id="ARBA00004922"/>
    </source>
</evidence>
<evidence type="ECO:0000256" key="14">
    <source>
        <dbReference type="PIRNR" id="PIRNR028810"/>
    </source>
</evidence>
<evidence type="ECO:0000256" key="13">
    <source>
        <dbReference type="ARBA" id="ARBA00048064"/>
    </source>
</evidence>
<keyword evidence="6 14" id="KW-0328">Glycosyltransferase</keyword>
<comment type="caution">
    <text evidence="16">The sequence shown here is derived from an EMBL/GenBank/DDBJ whole genome shotgun (WGS) entry which is preliminary data.</text>
</comment>
<feature type="transmembrane region" description="Helical" evidence="14">
    <location>
        <begin position="424"/>
        <end position="452"/>
    </location>
</feature>
<evidence type="ECO:0000256" key="5">
    <source>
        <dbReference type="ARBA" id="ARBA00018512"/>
    </source>
</evidence>
<keyword evidence="10 14" id="KW-1133">Transmembrane helix</keyword>